<keyword evidence="3" id="KW-1185">Reference proteome</keyword>
<feature type="transmembrane region" description="Helical" evidence="1">
    <location>
        <begin position="21"/>
        <end position="43"/>
    </location>
</feature>
<dbReference type="InterPro" id="IPR010699">
    <property type="entry name" value="DUF1275"/>
</dbReference>
<dbReference type="Pfam" id="PF06912">
    <property type="entry name" value="DUF1275"/>
    <property type="match status" value="1"/>
</dbReference>
<sequence>MHLPRGGSALPEPRDQRERRHLGLLLALTFVTGVVDVVSYVGVDHVFTANMTGNVVLLGAALTSNQRVPVDHIGGAFAGFVLGAALAGRLLGRTAPTGRRRSLVLLGGSGLLLLAMGIVLQTHGAGSVLQITSTTILGFSMGVQGGWARAYAAPDLPTVVVTSTLIGLAFQSRLGSGESTRWPRRAAALLLLVLGGVAGGLLLRLGPLAALGLCTAVVVAVAVVAWIDHRGDPAA</sequence>
<feature type="transmembrane region" description="Helical" evidence="1">
    <location>
        <begin position="209"/>
        <end position="227"/>
    </location>
</feature>
<evidence type="ECO:0000256" key="1">
    <source>
        <dbReference type="SAM" id="Phobius"/>
    </source>
</evidence>
<comment type="caution">
    <text evidence="2">The sequence shown here is derived from an EMBL/GenBank/DDBJ whole genome shotgun (WGS) entry which is preliminary data.</text>
</comment>
<dbReference type="PANTHER" id="PTHR37314:SF4">
    <property type="entry name" value="UPF0700 TRANSMEMBRANE PROTEIN YOAK"/>
    <property type="match status" value="1"/>
</dbReference>
<keyword evidence="1" id="KW-1133">Transmembrane helix</keyword>
<name>A0ABX1S9U4_9PSEU</name>
<keyword evidence="1" id="KW-0472">Membrane</keyword>
<gene>
    <name evidence="2" type="ORF">HF526_10210</name>
</gene>
<feature type="transmembrane region" description="Helical" evidence="1">
    <location>
        <begin position="103"/>
        <end position="120"/>
    </location>
</feature>
<evidence type="ECO:0000313" key="3">
    <source>
        <dbReference type="Proteomes" id="UP000820669"/>
    </source>
</evidence>
<protein>
    <submittedName>
        <fullName evidence="2">DUF1275 domain-containing protein</fullName>
    </submittedName>
</protein>
<organism evidence="2 3">
    <name type="scientific">Pseudonocardia acidicola</name>
    <dbReference type="NCBI Taxonomy" id="2724939"/>
    <lineage>
        <taxon>Bacteria</taxon>
        <taxon>Bacillati</taxon>
        <taxon>Actinomycetota</taxon>
        <taxon>Actinomycetes</taxon>
        <taxon>Pseudonocardiales</taxon>
        <taxon>Pseudonocardiaceae</taxon>
        <taxon>Pseudonocardia</taxon>
    </lineage>
</organism>
<proteinExistence type="predicted"/>
<dbReference type="PANTHER" id="PTHR37314">
    <property type="entry name" value="SLR0142 PROTEIN"/>
    <property type="match status" value="1"/>
</dbReference>
<accession>A0ABX1S9U4</accession>
<dbReference type="RefSeq" id="WP_169381125.1">
    <property type="nucleotide sequence ID" value="NZ_JAAXLA010000014.1"/>
</dbReference>
<feature type="transmembrane region" description="Helical" evidence="1">
    <location>
        <begin position="186"/>
        <end position="203"/>
    </location>
</feature>
<keyword evidence="1" id="KW-0812">Transmembrane</keyword>
<dbReference type="Proteomes" id="UP000820669">
    <property type="component" value="Unassembled WGS sequence"/>
</dbReference>
<feature type="transmembrane region" description="Helical" evidence="1">
    <location>
        <begin position="72"/>
        <end position="91"/>
    </location>
</feature>
<dbReference type="EMBL" id="JAAXLA010000014">
    <property type="protein sequence ID" value="NMH97679.1"/>
    <property type="molecule type" value="Genomic_DNA"/>
</dbReference>
<evidence type="ECO:0000313" key="2">
    <source>
        <dbReference type="EMBL" id="NMH97679.1"/>
    </source>
</evidence>
<reference evidence="2 3" key="1">
    <citation type="submission" date="2020-04" db="EMBL/GenBank/DDBJ databases">
        <authorList>
            <person name="Klaysubun C."/>
            <person name="Duangmal K."/>
            <person name="Lipun K."/>
        </authorList>
    </citation>
    <scope>NUCLEOTIDE SEQUENCE [LARGE SCALE GENOMIC DNA]</scope>
    <source>
        <strain evidence="2 3">K10HN5</strain>
    </source>
</reference>